<dbReference type="KEGG" id="dtx:ATSB10_13530"/>
<dbReference type="RefSeq" id="WP_063671452.1">
    <property type="nucleotide sequence ID" value="NZ_CP014841.1"/>
</dbReference>
<evidence type="ECO:0000313" key="3">
    <source>
        <dbReference type="Proteomes" id="UP000077255"/>
    </source>
</evidence>
<dbReference type="AlphaFoldDB" id="A0A160N0G0"/>
<gene>
    <name evidence="2" type="ORF">ATSB10_13530</name>
</gene>
<organism evidence="2 3">
    <name type="scientific">Dyella thiooxydans</name>
    <dbReference type="NCBI Taxonomy" id="445710"/>
    <lineage>
        <taxon>Bacteria</taxon>
        <taxon>Pseudomonadati</taxon>
        <taxon>Pseudomonadota</taxon>
        <taxon>Gammaproteobacteria</taxon>
        <taxon>Lysobacterales</taxon>
        <taxon>Rhodanobacteraceae</taxon>
        <taxon>Dyella</taxon>
    </lineage>
</organism>
<reference evidence="2 3" key="1">
    <citation type="submission" date="2016-02" db="EMBL/GenBank/DDBJ databases">
        <title>Complete genome sequencing and analysis of ATSB10, Dyella thiooxydans isolated from rhizosphere soil of sunflower (Helianthus annuus L.).</title>
        <authorList>
            <person name="Lee Y."/>
            <person name="Hwangbo K."/>
            <person name="Chung H."/>
            <person name="Yoo J."/>
            <person name="Kim K.Y."/>
            <person name="Sa T.M."/>
            <person name="Um Y."/>
            <person name="Madhaiyan M."/>
        </authorList>
    </citation>
    <scope>NUCLEOTIDE SEQUENCE [LARGE SCALE GENOMIC DNA]</scope>
    <source>
        <strain evidence="2 3">ATSB10</strain>
    </source>
</reference>
<dbReference type="PANTHER" id="PTHR33525:SF6">
    <property type="entry name" value="HDOD DOMAIN-CONTAINING PROTEIN"/>
    <property type="match status" value="1"/>
</dbReference>
<evidence type="ECO:0000313" key="2">
    <source>
        <dbReference type="EMBL" id="AND68807.1"/>
    </source>
</evidence>
<dbReference type="Gene3D" id="1.10.3210.10">
    <property type="entry name" value="Hypothetical protein af1432"/>
    <property type="match status" value="1"/>
</dbReference>
<dbReference type="SUPFAM" id="SSF109604">
    <property type="entry name" value="HD-domain/PDEase-like"/>
    <property type="match status" value="1"/>
</dbReference>
<dbReference type="InterPro" id="IPR013976">
    <property type="entry name" value="HDOD"/>
</dbReference>
<dbReference type="PATRIC" id="fig|445710.3.peg.1349"/>
<dbReference type="EMBL" id="CP014841">
    <property type="protein sequence ID" value="AND68807.1"/>
    <property type="molecule type" value="Genomic_DNA"/>
</dbReference>
<proteinExistence type="predicted"/>
<dbReference type="OrthoDB" id="8770724at2"/>
<keyword evidence="3" id="KW-1185">Reference proteome</keyword>
<dbReference type="STRING" id="445710.ATSB10_13530"/>
<evidence type="ECO:0000259" key="1">
    <source>
        <dbReference type="PROSITE" id="PS51833"/>
    </source>
</evidence>
<sequence length="342" mass="37289">MGKLWRWILGYSDAAPAARTSVAAPAPLRDVIRDTPEAVPLAQLDERFHRFVLGLPDYAVDEPSLEERTLLRRLQLHSVQFDVRSLPRLPTVLPQLLRSLKADNVGGAQLSKLIGRDPVLVGEVMRVSRSIYYRTLHPIQSLQHAVVLLGQDGLRRVVTMHVMKPILHASAGMFGHVAGQRLWEHAERCAHACAYLGKSTSDPFEAYLAGIVCNTGTGAVVRLLDQEAPAEIGPLTGQFLAACARLGAQISLKAAQHWDLPANVLAALEERADGRTPPSSQLGRALACADTLTMTQVLCDHGLLPSGASPVGAQCEFFPAAMIERCQQDLQRQFREAEAQPD</sequence>
<dbReference type="InterPro" id="IPR052340">
    <property type="entry name" value="RNase_Y/CdgJ"/>
</dbReference>
<protein>
    <recommendedName>
        <fullName evidence="1">HDOD domain-containing protein</fullName>
    </recommendedName>
</protein>
<name>A0A160N0G0_9GAMM</name>
<dbReference type="PROSITE" id="PS51833">
    <property type="entry name" value="HDOD"/>
    <property type="match status" value="1"/>
</dbReference>
<accession>A0A160N0G0</accession>
<dbReference type="PANTHER" id="PTHR33525">
    <property type="match status" value="1"/>
</dbReference>
<feature type="domain" description="HDOD" evidence="1">
    <location>
        <begin position="86"/>
        <end position="274"/>
    </location>
</feature>
<dbReference type="Proteomes" id="UP000077255">
    <property type="component" value="Chromosome"/>
</dbReference>
<dbReference type="Pfam" id="PF08668">
    <property type="entry name" value="HDOD"/>
    <property type="match status" value="1"/>
</dbReference>